<reference evidence="4" key="1">
    <citation type="journal article" date="2019" name="Int. J. Syst. Evol. Microbiol.">
        <title>The Global Catalogue of Microorganisms (GCM) 10K type strain sequencing project: providing services to taxonomists for standard genome sequencing and annotation.</title>
        <authorList>
            <consortium name="The Broad Institute Genomics Platform"/>
            <consortium name="The Broad Institute Genome Sequencing Center for Infectious Disease"/>
            <person name="Wu L."/>
            <person name="Ma J."/>
        </authorList>
    </citation>
    <scope>NUCLEOTIDE SEQUENCE [LARGE SCALE GENOMIC DNA]</scope>
    <source>
        <strain evidence="4">JCM 17975</strain>
    </source>
</reference>
<dbReference type="EMBL" id="BAABHM010000013">
    <property type="protein sequence ID" value="GAA4707366.1"/>
    <property type="molecule type" value="Genomic_DNA"/>
</dbReference>
<accession>A0ABP8XIF9</accession>
<dbReference type="RefSeq" id="WP_253873070.1">
    <property type="nucleotide sequence ID" value="NZ_BAABHM010000013.1"/>
</dbReference>
<proteinExistence type="predicted"/>
<keyword evidence="4" id="KW-1185">Reference proteome</keyword>
<feature type="domain" description="HNH" evidence="2">
    <location>
        <begin position="50"/>
        <end position="82"/>
    </location>
</feature>
<feature type="region of interest" description="Disordered" evidence="1">
    <location>
        <begin position="88"/>
        <end position="119"/>
    </location>
</feature>
<organism evidence="3 4">
    <name type="scientific">Promicromonospora umidemergens</name>
    <dbReference type="NCBI Taxonomy" id="629679"/>
    <lineage>
        <taxon>Bacteria</taxon>
        <taxon>Bacillati</taxon>
        <taxon>Actinomycetota</taxon>
        <taxon>Actinomycetes</taxon>
        <taxon>Micrococcales</taxon>
        <taxon>Promicromonosporaceae</taxon>
        <taxon>Promicromonospora</taxon>
    </lineage>
</organism>
<evidence type="ECO:0000256" key="1">
    <source>
        <dbReference type="SAM" id="MobiDB-lite"/>
    </source>
</evidence>
<gene>
    <name evidence="3" type="ORF">GCM10023198_32260</name>
</gene>
<evidence type="ECO:0000313" key="4">
    <source>
        <dbReference type="Proteomes" id="UP001500843"/>
    </source>
</evidence>
<dbReference type="Proteomes" id="UP001500843">
    <property type="component" value="Unassembled WGS sequence"/>
</dbReference>
<protein>
    <recommendedName>
        <fullName evidence="2">HNH domain-containing protein</fullName>
    </recommendedName>
</protein>
<evidence type="ECO:0000313" key="3">
    <source>
        <dbReference type="EMBL" id="GAA4707366.1"/>
    </source>
</evidence>
<name>A0ABP8XIF9_9MICO</name>
<feature type="compositionally biased region" description="Basic residues" evidence="1">
    <location>
        <begin position="109"/>
        <end position="119"/>
    </location>
</feature>
<dbReference type="InterPro" id="IPR002711">
    <property type="entry name" value="HNH"/>
</dbReference>
<sequence>MGQVHNGHRWRKLVTELCPPGSWCEIEECWAPSREIQYGLRPRHPLGPSLDHIVEVWQGGAEYDPRNLRPSHLRCNVIKSNQLRAAARADAVQPRRQGRARAAAMGTSGRRRRSSVALD</sequence>
<dbReference type="Gene3D" id="1.10.30.50">
    <property type="match status" value="1"/>
</dbReference>
<evidence type="ECO:0000259" key="2">
    <source>
        <dbReference type="Pfam" id="PF01844"/>
    </source>
</evidence>
<dbReference type="Pfam" id="PF01844">
    <property type="entry name" value="HNH"/>
    <property type="match status" value="1"/>
</dbReference>
<comment type="caution">
    <text evidence="3">The sequence shown here is derived from an EMBL/GenBank/DDBJ whole genome shotgun (WGS) entry which is preliminary data.</text>
</comment>